<evidence type="ECO:0000313" key="1">
    <source>
        <dbReference type="EMBL" id="SVC34289.1"/>
    </source>
</evidence>
<sequence length="64" mass="6695">VTVEVAIDQLPGTPTVTTQVAFLLANGIDDLVDEGRRLWQEGAAAGDLAAMGARSRITESEALL</sequence>
<feature type="non-terminal residue" evidence="1">
    <location>
        <position position="64"/>
    </location>
</feature>
<accession>A0A382LCC3</accession>
<name>A0A382LCC3_9ZZZZ</name>
<reference evidence="1" key="1">
    <citation type="submission" date="2018-05" db="EMBL/GenBank/DDBJ databases">
        <authorList>
            <person name="Lanie J.A."/>
            <person name="Ng W.-L."/>
            <person name="Kazmierczak K.M."/>
            <person name="Andrzejewski T.M."/>
            <person name="Davidsen T.M."/>
            <person name="Wayne K.J."/>
            <person name="Tettelin H."/>
            <person name="Glass J.I."/>
            <person name="Rusch D."/>
            <person name="Podicherti R."/>
            <person name="Tsui H.-C.T."/>
            <person name="Winkler M.E."/>
        </authorList>
    </citation>
    <scope>NUCLEOTIDE SEQUENCE</scope>
</reference>
<dbReference type="AlphaFoldDB" id="A0A382LCC3"/>
<organism evidence="1">
    <name type="scientific">marine metagenome</name>
    <dbReference type="NCBI Taxonomy" id="408172"/>
    <lineage>
        <taxon>unclassified sequences</taxon>
        <taxon>metagenomes</taxon>
        <taxon>ecological metagenomes</taxon>
    </lineage>
</organism>
<protein>
    <submittedName>
        <fullName evidence="1">Uncharacterized protein</fullName>
    </submittedName>
</protein>
<proteinExistence type="predicted"/>
<dbReference type="EMBL" id="UINC01086121">
    <property type="protein sequence ID" value="SVC34289.1"/>
    <property type="molecule type" value="Genomic_DNA"/>
</dbReference>
<feature type="non-terminal residue" evidence="1">
    <location>
        <position position="1"/>
    </location>
</feature>
<gene>
    <name evidence="1" type="ORF">METZ01_LOCUS287143</name>
</gene>